<name>A0ABQ8KME2_9APHY</name>
<evidence type="ECO:0000313" key="2">
    <source>
        <dbReference type="EMBL" id="KAH9839030.1"/>
    </source>
</evidence>
<feature type="transmembrane region" description="Helical" evidence="1">
    <location>
        <begin position="45"/>
        <end position="63"/>
    </location>
</feature>
<feature type="transmembrane region" description="Helical" evidence="1">
    <location>
        <begin position="168"/>
        <end position="189"/>
    </location>
</feature>
<proteinExistence type="predicted"/>
<dbReference type="Proteomes" id="UP000814176">
    <property type="component" value="Unassembled WGS sequence"/>
</dbReference>
<dbReference type="GeneID" id="72001069"/>
<accession>A0ABQ8KME2</accession>
<dbReference type="RefSeq" id="XP_047780785.1">
    <property type="nucleotide sequence ID" value="XM_047920337.1"/>
</dbReference>
<feature type="transmembrane region" description="Helical" evidence="1">
    <location>
        <begin position="125"/>
        <end position="148"/>
    </location>
</feature>
<comment type="caution">
    <text evidence="2">The sequence shown here is derived from an EMBL/GenBank/DDBJ whole genome shotgun (WGS) entry which is preliminary data.</text>
</comment>
<evidence type="ECO:0000313" key="3">
    <source>
        <dbReference type="Proteomes" id="UP000814176"/>
    </source>
</evidence>
<keyword evidence="1" id="KW-0812">Transmembrane</keyword>
<feature type="transmembrane region" description="Helical" evidence="1">
    <location>
        <begin position="12"/>
        <end position="33"/>
    </location>
</feature>
<reference evidence="2 3" key="1">
    <citation type="journal article" date="2021" name="Environ. Microbiol.">
        <title>Gene family expansions and transcriptome signatures uncover fungal adaptations to wood decay.</title>
        <authorList>
            <person name="Hage H."/>
            <person name="Miyauchi S."/>
            <person name="Viragh M."/>
            <person name="Drula E."/>
            <person name="Min B."/>
            <person name="Chaduli D."/>
            <person name="Navarro D."/>
            <person name="Favel A."/>
            <person name="Norest M."/>
            <person name="Lesage-Meessen L."/>
            <person name="Balint B."/>
            <person name="Merenyi Z."/>
            <person name="de Eugenio L."/>
            <person name="Morin E."/>
            <person name="Martinez A.T."/>
            <person name="Baldrian P."/>
            <person name="Stursova M."/>
            <person name="Martinez M.J."/>
            <person name="Novotny C."/>
            <person name="Magnuson J.K."/>
            <person name="Spatafora J.W."/>
            <person name="Maurice S."/>
            <person name="Pangilinan J."/>
            <person name="Andreopoulos W."/>
            <person name="LaButti K."/>
            <person name="Hundley H."/>
            <person name="Na H."/>
            <person name="Kuo A."/>
            <person name="Barry K."/>
            <person name="Lipzen A."/>
            <person name="Henrissat B."/>
            <person name="Riley R."/>
            <person name="Ahrendt S."/>
            <person name="Nagy L.G."/>
            <person name="Grigoriev I.V."/>
            <person name="Martin F."/>
            <person name="Rosso M.N."/>
        </authorList>
    </citation>
    <scope>NUCLEOTIDE SEQUENCE [LARGE SCALE GENOMIC DNA]</scope>
    <source>
        <strain evidence="2 3">CIRM-BRFM 1785</strain>
    </source>
</reference>
<evidence type="ECO:0000256" key="1">
    <source>
        <dbReference type="SAM" id="Phobius"/>
    </source>
</evidence>
<dbReference type="EMBL" id="JADCUA010000006">
    <property type="protein sequence ID" value="KAH9839030.1"/>
    <property type="molecule type" value="Genomic_DNA"/>
</dbReference>
<feature type="transmembrane region" description="Helical" evidence="1">
    <location>
        <begin position="239"/>
        <end position="261"/>
    </location>
</feature>
<sequence length="298" mass="32757">MSSPFQNANYVGINLTAILYGVELVVYGITVHALWTKPTRGRADIFFVFFSTTLLILMTISYSTNAAFGEEMWIVNAKYPGGMDAYLDAHVNVWYQTLSSASPTTANLLGDALMIYRCYVLYDSIYVIVLPSILWLGSFGSGVLFLYASGNPHGDFFEGFAENCGLGYYTTTIALNILTTALVLGRLLWISRYMRKYLGRTTSKRYVNAIAIIVESALPYTLIGIANLITYGVQNDTNVLFAAIYGAMTGLAPQLIIMRVVKGRALSRRDMTEILTDSVIFAGNSDISGGDQYTAPQS</sequence>
<keyword evidence="1" id="KW-0472">Membrane</keyword>
<keyword evidence="1" id="KW-1133">Transmembrane helix</keyword>
<protein>
    <recommendedName>
        <fullName evidence="4">G protein-coupled receptor</fullName>
    </recommendedName>
</protein>
<organism evidence="2 3">
    <name type="scientific">Rhodofomes roseus</name>
    <dbReference type="NCBI Taxonomy" id="34475"/>
    <lineage>
        <taxon>Eukaryota</taxon>
        <taxon>Fungi</taxon>
        <taxon>Dikarya</taxon>
        <taxon>Basidiomycota</taxon>
        <taxon>Agaricomycotina</taxon>
        <taxon>Agaricomycetes</taxon>
        <taxon>Polyporales</taxon>
        <taxon>Rhodofomes</taxon>
    </lineage>
</organism>
<gene>
    <name evidence="2" type="ORF">C8Q71DRAFT_703804</name>
</gene>
<keyword evidence="3" id="KW-1185">Reference proteome</keyword>
<evidence type="ECO:0008006" key="4">
    <source>
        <dbReference type="Google" id="ProtNLM"/>
    </source>
</evidence>
<feature type="transmembrane region" description="Helical" evidence="1">
    <location>
        <begin position="210"/>
        <end position="233"/>
    </location>
</feature>